<comment type="similarity">
    <text evidence="2">Belongs to the glycosyltransferase 2 family.</text>
</comment>
<dbReference type="EMBL" id="WHYR01000026">
    <property type="protein sequence ID" value="MQL52646.1"/>
    <property type="molecule type" value="Genomic_DNA"/>
</dbReference>
<feature type="domain" description="Glycosyltransferase 2-like" evidence="5">
    <location>
        <begin position="88"/>
        <end position="215"/>
    </location>
</feature>
<dbReference type="InterPro" id="IPR001173">
    <property type="entry name" value="Glyco_trans_2-like"/>
</dbReference>
<keyword evidence="3" id="KW-0328">Glycosyltransferase</keyword>
<accession>A0A6N7IRC8</accession>
<dbReference type="Gene3D" id="3.90.550.10">
    <property type="entry name" value="Spore Coat Polysaccharide Biosynthesis Protein SpsA, Chain A"/>
    <property type="match status" value="1"/>
</dbReference>
<evidence type="ECO:0000256" key="3">
    <source>
        <dbReference type="ARBA" id="ARBA00022676"/>
    </source>
</evidence>
<dbReference type="SUPFAM" id="SSF53448">
    <property type="entry name" value="Nucleotide-diphospho-sugar transferases"/>
    <property type="match status" value="1"/>
</dbReference>
<evidence type="ECO:0000313" key="6">
    <source>
        <dbReference type="EMBL" id="MQL52646.1"/>
    </source>
</evidence>
<dbReference type="Pfam" id="PF00535">
    <property type="entry name" value="Glycos_transf_2"/>
    <property type="match status" value="1"/>
</dbReference>
<dbReference type="PANTHER" id="PTHR43179:SF12">
    <property type="entry name" value="GALACTOFURANOSYLTRANSFERASE GLFT2"/>
    <property type="match status" value="1"/>
</dbReference>
<dbReference type="OrthoDB" id="396512at2"/>
<keyword evidence="7" id="KW-1185">Reference proteome</keyword>
<gene>
    <name evidence="6" type="ORF">GFC01_10305</name>
</gene>
<name>A0A6N7IRC8_9FIRM</name>
<reference evidence="6 7" key="1">
    <citation type="submission" date="2019-10" db="EMBL/GenBank/DDBJ databases">
        <title>Comparative genomics of sulfur disproportionating microorganisms.</title>
        <authorList>
            <person name="Ward L.M."/>
            <person name="Bertran E."/>
            <person name="Johnston D."/>
        </authorList>
    </citation>
    <scope>NUCLEOTIDE SEQUENCE [LARGE SCALE GENOMIC DNA]</scope>
    <source>
        <strain evidence="6 7">DSM 14055</strain>
    </source>
</reference>
<evidence type="ECO:0000313" key="7">
    <source>
        <dbReference type="Proteomes" id="UP000441717"/>
    </source>
</evidence>
<comment type="caution">
    <text evidence="6">The sequence shown here is derived from an EMBL/GenBank/DDBJ whole genome shotgun (WGS) entry which is preliminary data.</text>
</comment>
<organism evidence="6 7">
    <name type="scientific">Desulfofundulus thermobenzoicus</name>
    <dbReference type="NCBI Taxonomy" id="29376"/>
    <lineage>
        <taxon>Bacteria</taxon>
        <taxon>Bacillati</taxon>
        <taxon>Bacillota</taxon>
        <taxon>Clostridia</taxon>
        <taxon>Eubacteriales</taxon>
        <taxon>Peptococcaceae</taxon>
        <taxon>Desulfofundulus</taxon>
    </lineage>
</organism>
<dbReference type="CDD" id="cd00761">
    <property type="entry name" value="Glyco_tranf_GTA_type"/>
    <property type="match status" value="1"/>
</dbReference>
<proteinExistence type="inferred from homology"/>
<evidence type="ECO:0000256" key="2">
    <source>
        <dbReference type="ARBA" id="ARBA00006739"/>
    </source>
</evidence>
<keyword evidence="4 6" id="KW-0808">Transferase</keyword>
<dbReference type="InterPro" id="IPR029044">
    <property type="entry name" value="Nucleotide-diphossugar_trans"/>
</dbReference>
<evidence type="ECO:0000256" key="4">
    <source>
        <dbReference type="ARBA" id="ARBA00022679"/>
    </source>
</evidence>
<sequence>MVPMVAVLLNNYALPKLPGGGGFCRTRWEDPGAGLEKPGPAAMGREGSAGIGGNTARAVWGGLFTLSLRQEEGPMPDNRFGGGAGLASVIIIARDEQPYLEQTVRFMNAVPAGYPMEIVVVDDGSRDGCARFLSYSREPRRRIRLLSTGGLGPARARNRGAREAAGGILVFCDAHIIVPPGWLASLAAPLAAGLAGAVCPALIHTADPARPIYGGTLNSRLSWTGLTSPGAVFPAGMVELPSGPCDTRLTPSPVPLAPAGCLAVRRDAFCGVGGFEEELAAWGYDDVEFSLKLWLFGYPVAVVPGVKVVHISRPLRPYQRWGEELTANLLLTAALHFSDRRLARLVGLAGSYPGFARAWSRVWREPVWQKRQEYFRRRVYDDDWFMTVFGVPF</sequence>
<dbReference type="AlphaFoldDB" id="A0A6N7IRC8"/>
<evidence type="ECO:0000259" key="5">
    <source>
        <dbReference type="Pfam" id="PF00535"/>
    </source>
</evidence>
<protein>
    <submittedName>
        <fullName evidence="6">Glycosyltransferase</fullName>
    </submittedName>
</protein>
<dbReference type="Proteomes" id="UP000441717">
    <property type="component" value="Unassembled WGS sequence"/>
</dbReference>
<dbReference type="GO" id="GO:0016757">
    <property type="term" value="F:glycosyltransferase activity"/>
    <property type="evidence" value="ECO:0007669"/>
    <property type="project" value="UniProtKB-KW"/>
</dbReference>
<comment type="pathway">
    <text evidence="1">Cell wall biogenesis; cell wall polysaccharide biosynthesis.</text>
</comment>
<dbReference type="PANTHER" id="PTHR43179">
    <property type="entry name" value="RHAMNOSYLTRANSFERASE WBBL"/>
    <property type="match status" value="1"/>
</dbReference>
<evidence type="ECO:0000256" key="1">
    <source>
        <dbReference type="ARBA" id="ARBA00004776"/>
    </source>
</evidence>